<evidence type="ECO:0000256" key="2">
    <source>
        <dbReference type="SAM" id="Phobius"/>
    </source>
</evidence>
<feature type="transmembrane region" description="Helical" evidence="2">
    <location>
        <begin position="129"/>
        <end position="147"/>
    </location>
</feature>
<keyword evidence="2" id="KW-1133">Transmembrane helix</keyword>
<keyword evidence="2" id="KW-0472">Membrane</keyword>
<dbReference type="RefSeq" id="WP_272102868.1">
    <property type="nucleotide sequence ID" value="NZ_JAQNDK010000005.1"/>
</dbReference>
<gene>
    <name evidence="3" type="ORF">POL72_43925</name>
</gene>
<protein>
    <recommendedName>
        <fullName evidence="5">Anti-sigma factor</fullName>
    </recommendedName>
</protein>
<name>A0ABT5CE83_9BACT</name>
<feature type="region of interest" description="Disordered" evidence="1">
    <location>
        <begin position="165"/>
        <end position="195"/>
    </location>
</feature>
<comment type="caution">
    <text evidence="3">The sequence shown here is derived from an EMBL/GenBank/DDBJ whole genome shotgun (WGS) entry which is preliminary data.</text>
</comment>
<reference evidence="3 4" key="1">
    <citation type="submission" date="2023-01" db="EMBL/GenBank/DDBJ databases">
        <title>Minimal conservation of predation-associated metabolite biosynthetic gene clusters underscores biosynthetic potential of Myxococcota including descriptions for ten novel species: Archangium lansinium sp. nov., Myxococcus landrumus sp. nov., Nannocystis bai.</title>
        <authorList>
            <person name="Ahearne A."/>
            <person name="Stevens C."/>
            <person name="Dowd S."/>
        </authorList>
    </citation>
    <scope>NUCLEOTIDE SEQUENCE [LARGE SCALE GENOMIC DNA]</scope>
    <source>
        <strain evidence="3 4">WIWO2</strain>
    </source>
</reference>
<evidence type="ECO:0008006" key="5">
    <source>
        <dbReference type="Google" id="ProtNLM"/>
    </source>
</evidence>
<organism evidence="3 4">
    <name type="scientific">Sorangium atrum</name>
    <dbReference type="NCBI Taxonomy" id="2995308"/>
    <lineage>
        <taxon>Bacteria</taxon>
        <taxon>Pseudomonadati</taxon>
        <taxon>Myxococcota</taxon>
        <taxon>Polyangia</taxon>
        <taxon>Polyangiales</taxon>
        <taxon>Polyangiaceae</taxon>
        <taxon>Sorangium</taxon>
    </lineage>
</organism>
<sequence length="241" mass="24371">MSTANSSKANHGEASAPPTDLELMLYVDGELDEARHQQVEEYVLHDPRCRAKVAALVTAADMVQESALASSAADGIADGVMAKIFEGQRGAARVDGGAVAPPLAASPSGQPPRARARLQGAPANDNSRGIFALTALAVAAAAALMVWGKMGVEAPTAELTTSAPSALLAPPPEAPSALLAAPTKEPDAAPSLEGEVEPGVEIAAVDFGARMGTIFYVPQEAVASGPTTTVVWLSDDGPGGQ</sequence>
<keyword evidence="2" id="KW-0812">Transmembrane</keyword>
<dbReference type="EMBL" id="JAQNDK010000005">
    <property type="protein sequence ID" value="MDC0684746.1"/>
    <property type="molecule type" value="Genomic_DNA"/>
</dbReference>
<keyword evidence="4" id="KW-1185">Reference proteome</keyword>
<feature type="region of interest" description="Disordered" evidence="1">
    <location>
        <begin position="98"/>
        <end position="121"/>
    </location>
</feature>
<dbReference type="Gene3D" id="1.10.10.1320">
    <property type="entry name" value="Anti-sigma factor, zinc-finger domain"/>
    <property type="match status" value="1"/>
</dbReference>
<evidence type="ECO:0000256" key="1">
    <source>
        <dbReference type="SAM" id="MobiDB-lite"/>
    </source>
</evidence>
<evidence type="ECO:0000313" key="3">
    <source>
        <dbReference type="EMBL" id="MDC0684746.1"/>
    </source>
</evidence>
<dbReference type="InterPro" id="IPR041916">
    <property type="entry name" value="Anti_sigma_zinc_sf"/>
</dbReference>
<dbReference type="Proteomes" id="UP001217485">
    <property type="component" value="Unassembled WGS sequence"/>
</dbReference>
<evidence type="ECO:0000313" key="4">
    <source>
        <dbReference type="Proteomes" id="UP001217485"/>
    </source>
</evidence>
<accession>A0ABT5CE83</accession>
<proteinExistence type="predicted"/>